<name>A0A382ZKQ3_9ZZZZ</name>
<organism evidence="1">
    <name type="scientific">marine metagenome</name>
    <dbReference type="NCBI Taxonomy" id="408172"/>
    <lineage>
        <taxon>unclassified sequences</taxon>
        <taxon>metagenomes</taxon>
        <taxon>ecological metagenomes</taxon>
    </lineage>
</organism>
<dbReference type="EMBL" id="UINC01184176">
    <property type="protein sequence ID" value="SVD95268.1"/>
    <property type="molecule type" value="Genomic_DNA"/>
</dbReference>
<sequence length="164" mass="16959">MRILKISTFALTALFAMSNFALAGTAVPSNGIAYTYVTSSTATPLADGSTLIRQTTHGLWSETSTEAGFPADKVADCNPTLLLSAEGAMIAYRSICTATDIDGDLFVGTIGATKSDFSDCAWTIHGGTGKYAGLAGSGQCKSLGPVTKDGNNTRSAWTGEYVLP</sequence>
<proteinExistence type="predicted"/>
<reference evidence="1" key="1">
    <citation type="submission" date="2018-05" db="EMBL/GenBank/DDBJ databases">
        <authorList>
            <person name="Lanie J.A."/>
            <person name="Ng W.-L."/>
            <person name="Kazmierczak K.M."/>
            <person name="Andrzejewski T.M."/>
            <person name="Davidsen T.M."/>
            <person name="Wayne K.J."/>
            <person name="Tettelin H."/>
            <person name="Glass J.I."/>
            <person name="Rusch D."/>
            <person name="Podicherti R."/>
            <person name="Tsui H.-C.T."/>
            <person name="Winkler M.E."/>
        </authorList>
    </citation>
    <scope>NUCLEOTIDE SEQUENCE</scope>
</reference>
<dbReference type="AlphaFoldDB" id="A0A382ZKQ3"/>
<protein>
    <submittedName>
        <fullName evidence="1">Uncharacterized protein</fullName>
    </submittedName>
</protein>
<evidence type="ECO:0000313" key="1">
    <source>
        <dbReference type="EMBL" id="SVD95268.1"/>
    </source>
</evidence>
<gene>
    <name evidence="1" type="ORF">METZ01_LOCUS448122</name>
</gene>
<accession>A0A382ZKQ3</accession>